<evidence type="ECO:0000313" key="1">
    <source>
        <dbReference type="EMBL" id="GHG73869.1"/>
    </source>
</evidence>
<keyword evidence="2" id="KW-1185">Reference proteome</keyword>
<dbReference type="Proteomes" id="UP000619355">
    <property type="component" value="Unassembled WGS sequence"/>
</dbReference>
<evidence type="ECO:0000313" key="2">
    <source>
        <dbReference type="Proteomes" id="UP000619355"/>
    </source>
</evidence>
<comment type="caution">
    <text evidence="1">The sequence shown here is derived from an EMBL/GenBank/DDBJ whole genome shotgun (WGS) entry which is preliminary data.</text>
</comment>
<name>A0A919F2S6_9ACTN</name>
<organism evidence="1 2">
    <name type="scientific">Streptomyces capoamus</name>
    <dbReference type="NCBI Taxonomy" id="68183"/>
    <lineage>
        <taxon>Bacteria</taxon>
        <taxon>Bacillati</taxon>
        <taxon>Actinomycetota</taxon>
        <taxon>Actinomycetes</taxon>
        <taxon>Kitasatosporales</taxon>
        <taxon>Streptomycetaceae</taxon>
        <taxon>Streptomyces</taxon>
    </lineage>
</organism>
<sequence length="76" mass="8618">MGRPHAGQTKRRVLGSTFPRVHIQNIMSIAPKQSRRDSRTREMAKPIIESLSSAWNVRTSGQMALAGRFVPLRAYR</sequence>
<reference evidence="2" key="1">
    <citation type="journal article" date="2019" name="Int. J. Syst. Evol. Microbiol.">
        <title>The Global Catalogue of Microorganisms (GCM) 10K type strain sequencing project: providing services to taxonomists for standard genome sequencing and annotation.</title>
        <authorList>
            <consortium name="The Broad Institute Genomics Platform"/>
            <consortium name="The Broad Institute Genome Sequencing Center for Infectious Disease"/>
            <person name="Wu L."/>
            <person name="Ma J."/>
        </authorList>
    </citation>
    <scope>NUCLEOTIDE SEQUENCE [LARGE SCALE GENOMIC DNA]</scope>
    <source>
        <strain evidence="2">JCM 4253</strain>
    </source>
</reference>
<protein>
    <submittedName>
        <fullName evidence="1">Uncharacterized protein</fullName>
    </submittedName>
</protein>
<dbReference type="AlphaFoldDB" id="A0A919F2S6"/>
<accession>A0A919F2S6</accession>
<proteinExistence type="predicted"/>
<gene>
    <name evidence="1" type="ORF">GCM10018980_70400</name>
</gene>
<dbReference type="EMBL" id="BNBF01000034">
    <property type="protein sequence ID" value="GHG73869.1"/>
    <property type="molecule type" value="Genomic_DNA"/>
</dbReference>